<dbReference type="PANTHER" id="PTHR33802:SF2">
    <property type="entry name" value="EF-HAND DOMAIN-CONTAINING PROTEIN"/>
    <property type="match status" value="1"/>
</dbReference>
<evidence type="ECO:0008006" key="4">
    <source>
        <dbReference type="Google" id="ProtNLM"/>
    </source>
</evidence>
<feature type="transmembrane region" description="Helical" evidence="1">
    <location>
        <begin position="82"/>
        <end position="101"/>
    </location>
</feature>
<dbReference type="RefSeq" id="WP_213945106.1">
    <property type="nucleotide sequence ID" value="NZ_JAHCMY010000004.1"/>
</dbReference>
<keyword evidence="1" id="KW-1133">Transmembrane helix</keyword>
<feature type="transmembrane region" description="Helical" evidence="1">
    <location>
        <begin position="182"/>
        <end position="200"/>
    </location>
</feature>
<feature type="transmembrane region" description="Helical" evidence="1">
    <location>
        <begin position="44"/>
        <end position="70"/>
    </location>
</feature>
<sequence length="268" mass="30998">MRILSFATINTFTLFIVLYFNYQLEVGNGSLPSVGEVSEEYNTLFTPAGYAFSIWGLIYIMLLFFIGNQWYAVFTPNPGRSVINGSVWFFLSNAMNTLWIVSWTMEYIFLSGIIMLLLLFCLWKLVRNLGLELYDAEFKEIFFVWWPIAIYFGWIVVATATNFAVIFKYVFEINEWIQESTWVTALIFITVIVFLWLTYWRNLRESCLVGTWGLAAIAVKQWGHDDLVAFSAMAGALILFLATGIHALQNFRTLPFVRLFQEDSPSQN</sequence>
<feature type="transmembrane region" description="Helical" evidence="1">
    <location>
        <begin position="7"/>
        <end position="24"/>
    </location>
</feature>
<name>A0AAP2CI47_9BACT</name>
<organism evidence="2 3">
    <name type="scientific">Litoribacter ruber</name>
    <dbReference type="NCBI Taxonomy" id="702568"/>
    <lineage>
        <taxon>Bacteria</taxon>
        <taxon>Pseudomonadati</taxon>
        <taxon>Bacteroidota</taxon>
        <taxon>Cytophagia</taxon>
        <taxon>Cytophagales</taxon>
        <taxon>Cyclobacteriaceae</taxon>
        <taxon>Litoribacter</taxon>
    </lineage>
</organism>
<feature type="transmembrane region" description="Helical" evidence="1">
    <location>
        <begin position="144"/>
        <end position="170"/>
    </location>
</feature>
<feature type="transmembrane region" description="Helical" evidence="1">
    <location>
        <begin position="229"/>
        <end position="248"/>
    </location>
</feature>
<gene>
    <name evidence="2" type="ORF">KI659_09485</name>
</gene>
<dbReference type="PANTHER" id="PTHR33802">
    <property type="entry name" value="SI:CH211-161H7.5-RELATED"/>
    <property type="match status" value="1"/>
</dbReference>
<proteinExistence type="predicted"/>
<reference evidence="2 3" key="1">
    <citation type="submission" date="2021-05" db="EMBL/GenBank/DDBJ databases">
        <authorList>
            <person name="Zhang Z.D."/>
            <person name="Osman G."/>
        </authorList>
    </citation>
    <scope>NUCLEOTIDE SEQUENCE [LARGE SCALE GENOMIC DNA]</scope>
    <source>
        <strain evidence="2 3">KCTC 32217</strain>
    </source>
</reference>
<feature type="transmembrane region" description="Helical" evidence="1">
    <location>
        <begin position="107"/>
        <end position="123"/>
    </location>
</feature>
<keyword evidence="3" id="KW-1185">Reference proteome</keyword>
<keyword evidence="1" id="KW-0472">Membrane</keyword>
<evidence type="ECO:0000256" key="1">
    <source>
        <dbReference type="SAM" id="Phobius"/>
    </source>
</evidence>
<protein>
    <recommendedName>
        <fullName evidence="4">Tryptophan-rich sensory protein</fullName>
    </recommendedName>
</protein>
<evidence type="ECO:0000313" key="3">
    <source>
        <dbReference type="Proteomes" id="UP001319104"/>
    </source>
</evidence>
<dbReference type="EMBL" id="JAHCMY010000004">
    <property type="protein sequence ID" value="MBS9524245.1"/>
    <property type="molecule type" value="Genomic_DNA"/>
</dbReference>
<keyword evidence="1" id="KW-0812">Transmembrane</keyword>
<evidence type="ECO:0000313" key="2">
    <source>
        <dbReference type="EMBL" id="MBS9524245.1"/>
    </source>
</evidence>
<dbReference type="Proteomes" id="UP001319104">
    <property type="component" value="Unassembled WGS sequence"/>
</dbReference>
<comment type="caution">
    <text evidence="2">The sequence shown here is derived from an EMBL/GenBank/DDBJ whole genome shotgun (WGS) entry which is preliminary data.</text>
</comment>
<accession>A0AAP2CI47</accession>
<dbReference type="AlphaFoldDB" id="A0AAP2CI47"/>